<proteinExistence type="inferred from homology"/>
<dbReference type="PANTHER" id="PTHR30096">
    <property type="entry name" value="4,5-DOPA DIOXYGENASE EXTRADIOL-LIKE PROTEIN"/>
    <property type="match status" value="1"/>
</dbReference>
<reference evidence="7" key="1">
    <citation type="submission" date="2017-02" db="EMBL/GenBank/DDBJ databases">
        <authorList>
            <person name="Regsiter A."/>
            <person name="William W."/>
        </authorList>
    </citation>
    <scope>NUCLEOTIDE SEQUENCE</scope>
    <source>
        <strain evidence="7">BdmA 4</strain>
    </source>
</reference>
<sequence>MSDETNIKAATVESSVIMPAIFAGHGLAINAALNNDFAKSLSDITARIPSPSAIAVISAHWSTPEVHVTSAPRPRQMFDSIEFQQELHEISYEPQGDPSLAETICNLLLSSGINAKNDPKRGLDTSVWGILVHMFPDAKIPVVEISLSYHVDTSKIIEVGKALAPLRSRGVLLMGSGGLVHNLYEMSKNIDTKPPVWAIETDKKIAALVQSGDAAALSEFTLQNLGHSPAIPTPEHILPAIAVLALKEPEDRVSFFYEAFQNSTVSMRSFVIEREQG</sequence>
<evidence type="ECO:0000259" key="6">
    <source>
        <dbReference type="Pfam" id="PF02900"/>
    </source>
</evidence>
<comment type="cofactor">
    <cofactor evidence="1">
        <name>Zn(2+)</name>
        <dbReference type="ChEBI" id="CHEBI:29105"/>
    </cofactor>
</comment>
<dbReference type="PIRSF" id="PIRSF006157">
    <property type="entry name" value="Doxgns_DODA"/>
    <property type="match status" value="1"/>
</dbReference>
<evidence type="ECO:0000256" key="3">
    <source>
        <dbReference type="ARBA" id="ARBA00022723"/>
    </source>
</evidence>
<dbReference type="InterPro" id="IPR014436">
    <property type="entry name" value="Extradiol_dOase_DODA"/>
</dbReference>
<evidence type="ECO:0000313" key="7">
    <source>
        <dbReference type="EMBL" id="SLM18172.1"/>
    </source>
</evidence>
<name>A0A3P3XPF5_9SPIR</name>
<dbReference type="EC" id="1.13.-.-" evidence="7"/>
<dbReference type="CDD" id="cd07363">
    <property type="entry name" value="45_DOPA_Dioxygenase"/>
    <property type="match status" value="1"/>
</dbReference>
<evidence type="ECO:0000256" key="5">
    <source>
        <dbReference type="ARBA" id="ARBA00023002"/>
    </source>
</evidence>
<organism evidence="7">
    <name type="scientific">uncultured spirochete</name>
    <dbReference type="NCBI Taxonomy" id="156406"/>
    <lineage>
        <taxon>Bacteria</taxon>
        <taxon>Pseudomonadati</taxon>
        <taxon>Spirochaetota</taxon>
        <taxon>Spirochaetia</taxon>
        <taxon>Spirochaetales</taxon>
        <taxon>environmental samples</taxon>
    </lineage>
</organism>
<protein>
    <submittedName>
        <fullName evidence="7">Putative enzyme</fullName>
        <ecNumber evidence="7">1.13.-.-</ecNumber>
    </submittedName>
</protein>
<evidence type="ECO:0000256" key="4">
    <source>
        <dbReference type="ARBA" id="ARBA00022833"/>
    </source>
</evidence>
<dbReference type="GO" id="GO:0008198">
    <property type="term" value="F:ferrous iron binding"/>
    <property type="evidence" value="ECO:0007669"/>
    <property type="project" value="InterPro"/>
</dbReference>
<dbReference type="PANTHER" id="PTHR30096:SF0">
    <property type="entry name" value="4,5-DOPA DIOXYGENASE EXTRADIOL-LIKE PROTEIN"/>
    <property type="match status" value="1"/>
</dbReference>
<dbReference type="SUPFAM" id="SSF53213">
    <property type="entry name" value="LigB-like"/>
    <property type="match status" value="1"/>
</dbReference>
<evidence type="ECO:0000256" key="1">
    <source>
        <dbReference type="ARBA" id="ARBA00001947"/>
    </source>
</evidence>
<keyword evidence="5 7" id="KW-0560">Oxidoreductase</keyword>
<dbReference type="InterPro" id="IPR004183">
    <property type="entry name" value="Xdiol_dOase_suB"/>
</dbReference>
<dbReference type="Gene3D" id="3.40.830.10">
    <property type="entry name" value="LigB-like"/>
    <property type="match status" value="1"/>
</dbReference>
<dbReference type="EMBL" id="FWDO01000004">
    <property type="protein sequence ID" value="SLM18172.1"/>
    <property type="molecule type" value="Genomic_DNA"/>
</dbReference>
<gene>
    <name evidence="7" type="ORF">SPIRO4BDMA_40744</name>
</gene>
<dbReference type="GO" id="GO:0016702">
    <property type="term" value="F:oxidoreductase activity, acting on single donors with incorporation of molecular oxygen, incorporation of two atoms of oxygen"/>
    <property type="evidence" value="ECO:0007669"/>
    <property type="project" value="UniProtKB-ARBA"/>
</dbReference>
<accession>A0A3P3XPF5</accession>
<keyword evidence="3" id="KW-0479">Metal-binding</keyword>
<dbReference type="Pfam" id="PF02900">
    <property type="entry name" value="LigB"/>
    <property type="match status" value="1"/>
</dbReference>
<evidence type="ECO:0000256" key="2">
    <source>
        <dbReference type="ARBA" id="ARBA00007581"/>
    </source>
</evidence>
<feature type="domain" description="Extradiol ring-cleavage dioxygenase class III enzyme subunit B" evidence="6">
    <location>
        <begin position="40"/>
        <end position="255"/>
    </location>
</feature>
<dbReference type="GO" id="GO:0008270">
    <property type="term" value="F:zinc ion binding"/>
    <property type="evidence" value="ECO:0007669"/>
    <property type="project" value="InterPro"/>
</dbReference>
<keyword evidence="4" id="KW-0862">Zinc</keyword>
<dbReference type="AlphaFoldDB" id="A0A3P3XPF5"/>
<comment type="similarity">
    <text evidence="2">Belongs to the DODA-type extradiol aromatic ring-opening dioxygenase family.</text>
</comment>